<accession>A0A8H7BC97</accession>
<dbReference type="GeneID" id="62202239"/>
<evidence type="ECO:0000313" key="2">
    <source>
        <dbReference type="EMBL" id="KAF7678633.1"/>
    </source>
</evidence>
<reference evidence="2" key="2">
    <citation type="submission" date="2020-08" db="EMBL/GenBank/DDBJ databases">
        <title>Draft Genome Sequence of Cumin Blight Pathogen Alternaria burnsii.</title>
        <authorList>
            <person name="Feng Z."/>
        </authorList>
    </citation>
    <scope>NUCLEOTIDE SEQUENCE</scope>
    <source>
        <strain evidence="2">CBS107.38</strain>
    </source>
</reference>
<evidence type="ECO:0000256" key="1">
    <source>
        <dbReference type="SAM" id="MobiDB-lite"/>
    </source>
</evidence>
<gene>
    <name evidence="2" type="ORF">GT037_004014</name>
</gene>
<protein>
    <submittedName>
        <fullName evidence="2">Uncharacterized protein</fullName>
    </submittedName>
</protein>
<organism evidence="2 3">
    <name type="scientific">Alternaria burnsii</name>
    <dbReference type="NCBI Taxonomy" id="1187904"/>
    <lineage>
        <taxon>Eukaryota</taxon>
        <taxon>Fungi</taxon>
        <taxon>Dikarya</taxon>
        <taxon>Ascomycota</taxon>
        <taxon>Pezizomycotina</taxon>
        <taxon>Dothideomycetes</taxon>
        <taxon>Pleosporomycetidae</taxon>
        <taxon>Pleosporales</taxon>
        <taxon>Pleosporineae</taxon>
        <taxon>Pleosporaceae</taxon>
        <taxon>Alternaria</taxon>
        <taxon>Alternaria sect. Alternaria</taxon>
    </lineage>
</organism>
<sequence length="66" mass="7222">MSNLCNMFSSSQTSKASYIAHAQSRESQTTPTHLDQPTKTSRIAKLVVELTTNPAPRILDSKLAMS</sequence>
<feature type="region of interest" description="Disordered" evidence="1">
    <location>
        <begin position="16"/>
        <end position="38"/>
    </location>
</feature>
<dbReference type="Proteomes" id="UP000596902">
    <property type="component" value="Unassembled WGS sequence"/>
</dbReference>
<dbReference type="EMBL" id="JAAABM010000004">
    <property type="protein sequence ID" value="KAF7678633.1"/>
    <property type="molecule type" value="Genomic_DNA"/>
</dbReference>
<name>A0A8H7BC97_9PLEO</name>
<feature type="compositionally biased region" description="Polar residues" evidence="1">
    <location>
        <begin position="25"/>
        <end position="38"/>
    </location>
</feature>
<dbReference type="AlphaFoldDB" id="A0A8H7BC97"/>
<dbReference type="RefSeq" id="XP_038788768.1">
    <property type="nucleotide sequence ID" value="XM_038929061.1"/>
</dbReference>
<keyword evidence="3" id="KW-1185">Reference proteome</keyword>
<proteinExistence type="predicted"/>
<reference evidence="2" key="1">
    <citation type="submission" date="2020-01" db="EMBL/GenBank/DDBJ databases">
        <authorList>
            <person name="Feng Z.H.Z."/>
        </authorList>
    </citation>
    <scope>NUCLEOTIDE SEQUENCE</scope>
    <source>
        <strain evidence="2">CBS107.38</strain>
    </source>
</reference>
<evidence type="ECO:0000313" key="3">
    <source>
        <dbReference type="Proteomes" id="UP000596902"/>
    </source>
</evidence>
<comment type="caution">
    <text evidence="2">The sequence shown here is derived from an EMBL/GenBank/DDBJ whole genome shotgun (WGS) entry which is preliminary data.</text>
</comment>